<sequence length="105" mass="11667">MSPRDTHAWATSQFVGNMLHTPKHGSRRIAVKMERAQNLYLLQRVLPCTDIAALDCRTLRLMLARALGVSAISIGSGRWSVSINVDLTSSDCCSGQSHPVRQKRY</sequence>
<protein>
    <submittedName>
        <fullName evidence="1">Uncharacterized protein</fullName>
    </submittedName>
</protein>
<gene>
    <name evidence="1" type="ORF">IM811_002423</name>
</gene>
<dbReference type="EMBL" id="JADCTT010000010">
    <property type="protein sequence ID" value="KAF9747089.1"/>
    <property type="molecule type" value="Genomic_DNA"/>
</dbReference>
<comment type="caution">
    <text evidence="1">The sequence shown here is derived from an EMBL/GenBank/DDBJ whole genome shotgun (WGS) entry which is preliminary data.</text>
</comment>
<name>A0A8H7N393_BIOOC</name>
<proteinExistence type="predicted"/>
<evidence type="ECO:0000313" key="1">
    <source>
        <dbReference type="EMBL" id="KAF9747089.1"/>
    </source>
</evidence>
<accession>A0A8H7N393</accession>
<dbReference type="Proteomes" id="UP000616885">
    <property type="component" value="Unassembled WGS sequence"/>
</dbReference>
<evidence type="ECO:0000313" key="2">
    <source>
        <dbReference type="Proteomes" id="UP000616885"/>
    </source>
</evidence>
<organism evidence="1 2">
    <name type="scientific">Bionectria ochroleuca</name>
    <name type="common">Gliocladium roseum</name>
    <dbReference type="NCBI Taxonomy" id="29856"/>
    <lineage>
        <taxon>Eukaryota</taxon>
        <taxon>Fungi</taxon>
        <taxon>Dikarya</taxon>
        <taxon>Ascomycota</taxon>
        <taxon>Pezizomycotina</taxon>
        <taxon>Sordariomycetes</taxon>
        <taxon>Hypocreomycetidae</taxon>
        <taxon>Hypocreales</taxon>
        <taxon>Bionectriaceae</taxon>
        <taxon>Clonostachys</taxon>
    </lineage>
</organism>
<reference evidence="1" key="1">
    <citation type="submission" date="2020-10" db="EMBL/GenBank/DDBJ databases">
        <title>High-Quality Genome Resource of Clonostachys rosea strain S41 by Oxford Nanopore Long-Read Sequencing.</title>
        <authorList>
            <person name="Wang H."/>
        </authorList>
    </citation>
    <scope>NUCLEOTIDE SEQUENCE</scope>
    <source>
        <strain evidence="1">S41</strain>
    </source>
</reference>
<dbReference type="AlphaFoldDB" id="A0A8H7N393"/>